<sequence length="176" mass="19114">MDLIFSQDDPKNATLSLTTGQPVYEMYTQEKTWSTEPTAIRKFQYPGHSPVDIGQVKVPLLHDNVCEVWGRDIRPKSGELSSGKSFISLTDGQEYTWKRKSSKATLTDKYENTIAIYEQSHSGYVKAKAPAKISIAPGGMPILDEIVVTCVYCEQKVRLNAEAAGAAGGAVGAVAG</sequence>
<protein>
    <recommendedName>
        <fullName evidence="1">DUF6593 domain-containing protein</fullName>
    </recommendedName>
</protein>
<gene>
    <name evidence="2" type="ORF">AAF712_009203</name>
</gene>
<evidence type="ECO:0000313" key="2">
    <source>
        <dbReference type="EMBL" id="KAL0063852.1"/>
    </source>
</evidence>
<evidence type="ECO:0000259" key="1">
    <source>
        <dbReference type="Pfam" id="PF20236"/>
    </source>
</evidence>
<dbReference type="InterPro" id="IPR046528">
    <property type="entry name" value="DUF6593"/>
</dbReference>
<proteinExistence type="predicted"/>
<feature type="domain" description="DUF6593" evidence="1">
    <location>
        <begin position="8"/>
        <end position="158"/>
    </location>
</feature>
<evidence type="ECO:0000313" key="3">
    <source>
        <dbReference type="Proteomes" id="UP001437256"/>
    </source>
</evidence>
<comment type="caution">
    <text evidence="2">The sequence shown here is derived from an EMBL/GenBank/DDBJ whole genome shotgun (WGS) entry which is preliminary data.</text>
</comment>
<name>A0ABR2ZU57_9AGAR</name>
<organism evidence="2 3">
    <name type="scientific">Marasmius tenuissimus</name>
    <dbReference type="NCBI Taxonomy" id="585030"/>
    <lineage>
        <taxon>Eukaryota</taxon>
        <taxon>Fungi</taxon>
        <taxon>Dikarya</taxon>
        <taxon>Basidiomycota</taxon>
        <taxon>Agaricomycotina</taxon>
        <taxon>Agaricomycetes</taxon>
        <taxon>Agaricomycetidae</taxon>
        <taxon>Agaricales</taxon>
        <taxon>Marasmiineae</taxon>
        <taxon>Marasmiaceae</taxon>
        <taxon>Marasmius</taxon>
    </lineage>
</organism>
<reference evidence="2 3" key="1">
    <citation type="submission" date="2024-05" db="EMBL/GenBank/DDBJ databases">
        <title>A draft genome resource for the thread blight pathogen Marasmius tenuissimus strain MS-2.</title>
        <authorList>
            <person name="Yulfo-Soto G.E."/>
            <person name="Baruah I.K."/>
            <person name="Amoako-Attah I."/>
            <person name="Bukari Y."/>
            <person name="Meinhardt L.W."/>
            <person name="Bailey B.A."/>
            <person name="Cohen S.P."/>
        </authorList>
    </citation>
    <scope>NUCLEOTIDE SEQUENCE [LARGE SCALE GENOMIC DNA]</scope>
    <source>
        <strain evidence="2 3">MS-2</strain>
    </source>
</reference>
<dbReference type="EMBL" id="JBBXMP010000072">
    <property type="protein sequence ID" value="KAL0063852.1"/>
    <property type="molecule type" value="Genomic_DNA"/>
</dbReference>
<accession>A0ABR2ZU57</accession>
<dbReference type="Proteomes" id="UP001437256">
    <property type="component" value="Unassembled WGS sequence"/>
</dbReference>
<keyword evidence="3" id="KW-1185">Reference proteome</keyword>
<dbReference type="Pfam" id="PF20236">
    <property type="entry name" value="DUF6593"/>
    <property type="match status" value="1"/>
</dbReference>